<dbReference type="Proteomes" id="UP000077421">
    <property type="component" value="Unassembled WGS sequence"/>
</dbReference>
<dbReference type="InterPro" id="IPR051783">
    <property type="entry name" value="NAD(P)-dependent_oxidoreduct"/>
</dbReference>
<dbReference type="GO" id="GO:0005737">
    <property type="term" value="C:cytoplasm"/>
    <property type="evidence" value="ECO:0007669"/>
    <property type="project" value="TreeGrafter"/>
</dbReference>
<proteinExistence type="predicted"/>
<dbReference type="EMBL" id="LSUQ01000086">
    <property type="protein sequence ID" value="OAG87905.1"/>
    <property type="molecule type" value="Genomic_DNA"/>
</dbReference>
<evidence type="ECO:0000313" key="2">
    <source>
        <dbReference type="EMBL" id="OAG87905.1"/>
    </source>
</evidence>
<comment type="caution">
    <text evidence="2">The sequence shown here is derived from an EMBL/GenBank/DDBJ whole genome shotgun (WGS) entry which is preliminary data.</text>
</comment>
<dbReference type="GO" id="GO:0004029">
    <property type="term" value="F:aldehyde dehydrogenase (NAD+) activity"/>
    <property type="evidence" value="ECO:0007669"/>
    <property type="project" value="TreeGrafter"/>
</dbReference>
<reference evidence="2 3" key="1">
    <citation type="submission" date="2016-02" db="EMBL/GenBank/DDBJ databases">
        <title>Draft genome sequence of Acidibacillus ferrooxidans SLC66.</title>
        <authorList>
            <person name="Oliveira G."/>
            <person name="Nancucheo I."/>
            <person name="Dall'Agnol H."/>
            <person name="Johnson B."/>
            <person name="Oliveira R."/>
            <person name="Nunes G.L."/>
            <person name="Tzotzos G."/>
            <person name="Orellana S.C."/>
            <person name="Salim A.C."/>
            <person name="Araujo F.M."/>
        </authorList>
    </citation>
    <scope>NUCLEOTIDE SEQUENCE [LARGE SCALE GENOMIC DNA]</scope>
    <source>
        <strain evidence="2 3">SLC66</strain>
    </source>
</reference>
<name>A0A853K6S8_9BACL</name>
<dbReference type="PANTHER" id="PTHR48079:SF6">
    <property type="entry name" value="NAD(P)-BINDING DOMAIN-CONTAINING PROTEIN-RELATED"/>
    <property type="match status" value="1"/>
</dbReference>
<dbReference type="OrthoDB" id="9807212at2"/>
<gene>
    <name evidence="2" type="ORF">AYW79_14605</name>
</gene>
<sequence>MRIFVAGATGVVGRLLIPKLLHAGHEVIGMTRTAERKSIIEDSGVYAVTVDAFDREGIRSLLDDIRPDVVIHQLTSLADRDFAENTRIRVNGTRNLVDASLQSGVKKMIVQSVAWAYEAGDDPASEDVPLDIDAPAPRKRLVDGIVALEQAASEVPEHVILRYGLFYGPGTWYAGDGFMAEQVRQQKVAATTGVTSFIHVEDAVNAAFLAVDWPTGIVNIVDDEPAAGMDWVPVYAGALGAPLPVVQTEHEPWERGASNAKARKELDWEPKYPTWKTGLPNSIRSTC</sequence>
<accession>A0A853K6S8</accession>
<dbReference type="RefSeq" id="WP_067567440.1">
    <property type="nucleotide sequence ID" value="NZ_LSUQ01000086.1"/>
</dbReference>
<dbReference type="PANTHER" id="PTHR48079">
    <property type="entry name" value="PROTEIN YEEZ"/>
    <property type="match status" value="1"/>
</dbReference>
<dbReference type="Pfam" id="PF01370">
    <property type="entry name" value="Epimerase"/>
    <property type="match status" value="1"/>
</dbReference>
<evidence type="ECO:0000313" key="3">
    <source>
        <dbReference type="Proteomes" id="UP000077421"/>
    </source>
</evidence>
<dbReference type="InterPro" id="IPR036291">
    <property type="entry name" value="NAD(P)-bd_dom_sf"/>
</dbReference>
<dbReference type="Gene3D" id="3.40.50.720">
    <property type="entry name" value="NAD(P)-binding Rossmann-like Domain"/>
    <property type="match status" value="1"/>
</dbReference>
<feature type="domain" description="NAD-dependent epimerase/dehydratase" evidence="1">
    <location>
        <begin position="3"/>
        <end position="214"/>
    </location>
</feature>
<evidence type="ECO:0000259" key="1">
    <source>
        <dbReference type="Pfam" id="PF01370"/>
    </source>
</evidence>
<dbReference type="SUPFAM" id="SSF51735">
    <property type="entry name" value="NAD(P)-binding Rossmann-fold domains"/>
    <property type="match status" value="1"/>
</dbReference>
<organism evidence="2 3">
    <name type="scientific">Ferroacidibacillus organovorans</name>
    <dbReference type="NCBI Taxonomy" id="1765683"/>
    <lineage>
        <taxon>Bacteria</taxon>
        <taxon>Bacillati</taxon>
        <taxon>Bacillota</taxon>
        <taxon>Bacilli</taxon>
        <taxon>Bacillales</taxon>
        <taxon>Alicyclobacillaceae</taxon>
        <taxon>Ferroacidibacillus</taxon>
    </lineage>
</organism>
<dbReference type="AlphaFoldDB" id="A0A853K6S8"/>
<dbReference type="InterPro" id="IPR001509">
    <property type="entry name" value="Epimerase_deHydtase"/>
</dbReference>
<protein>
    <submittedName>
        <fullName evidence="2">dTDP-glucose 4,6-dehydratase</fullName>
    </submittedName>
</protein>